<dbReference type="EMBL" id="MU393579">
    <property type="protein sequence ID" value="KAI4860640.1"/>
    <property type="molecule type" value="Genomic_DNA"/>
</dbReference>
<keyword evidence="2" id="KW-1185">Reference proteome</keyword>
<dbReference type="Proteomes" id="UP001497700">
    <property type="component" value="Unassembled WGS sequence"/>
</dbReference>
<gene>
    <name evidence="1" type="ORF">F4820DRAFT_99699</name>
</gene>
<sequence>MDASSADSSHSARDKRVKSIISFCHELEKQLSSKNGEQSLKNLTDELENQINAVKSYFLKSPGSHRHAQLDNIGTDLWNRCVQIKRQDDGEAAPERKKLLTLARVFSFLILALAQWGDHNTPGDLLRLEKLAIKAGRSCIVDGELKFALMTLQKAAEYNGLLQNLQAKLPQEELRTSKRLETEYLTLRIALAWKEDRLDVADHVYDKIQNCKDNTDPVSAENLADSLFEIGKDLTVKKNFPLAVKWLERAYESLDAQELELLSREAIELRLAISQALVRAYLNVNTTDGFQKAENHVRYVESEIGDKLVVLLLRLELLLSSPAQVFDSNAYAGILQRMVRSLDISESSFNLMIHHIRKLEDKSPSLASSVLDAFLTSRILPTQHDAWVERVVVLRTHMATTHRDTHETIQGLATMFDSVEANLEKPLLAAAVLAVQTLVWKRVDASFNQGDLDIAEKWCHVAMHPALRHSGPANAAKIARKLLICALQRNSLDNAAEILQSMSESARREPMTLYLAFKLALRSGDREMASDCLRQISEVSSKDPQYIYACCIDAQEAEDKICAIQALQHLIQKSEYSCPDVVHLPALLRIVIRLETSLLDDQGQSAAELIDDICQVFEGVVTAIQRDPRDGQGNKLFTVEELNWFSKNSYNLAVKNLRVWHLRQTIRIFQCCLSIISQYPQDIPIQVAGDLSLRGTFCNFLVATACIALARGEDNIETQLQDYLIMRKHVKAFDVGLEARTDTLDEVSKNDLQAKLSTLLVFDFEGAICLKS</sequence>
<organism evidence="1 2">
    <name type="scientific">Hypoxylon rubiginosum</name>
    <dbReference type="NCBI Taxonomy" id="110542"/>
    <lineage>
        <taxon>Eukaryota</taxon>
        <taxon>Fungi</taxon>
        <taxon>Dikarya</taxon>
        <taxon>Ascomycota</taxon>
        <taxon>Pezizomycotina</taxon>
        <taxon>Sordariomycetes</taxon>
        <taxon>Xylariomycetidae</taxon>
        <taxon>Xylariales</taxon>
        <taxon>Hypoxylaceae</taxon>
        <taxon>Hypoxylon</taxon>
    </lineage>
</organism>
<protein>
    <submittedName>
        <fullName evidence="1">SPO22-domain-containing protein</fullName>
    </submittedName>
</protein>
<proteinExistence type="predicted"/>
<name>A0ACB9YNL5_9PEZI</name>
<reference evidence="1 2" key="1">
    <citation type="journal article" date="2022" name="New Phytol.">
        <title>Ecological generalism drives hyperdiversity of secondary metabolite gene clusters in xylarialean endophytes.</title>
        <authorList>
            <person name="Franco M.E.E."/>
            <person name="Wisecaver J.H."/>
            <person name="Arnold A.E."/>
            <person name="Ju Y.M."/>
            <person name="Slot J.C."/>
            <person name="Ahrendt S."/>
            <person name="Moore L.P."/>
            <person name="Eastman K.E."/>
            <person name="Scott K."/>
            <person name="Konkel Z."/>
            <person name="Mondo S.J."/>
            <person name="Kuo A."/>
            <person name="Hayes R.D."/>
            <person name="Haridas S."/>
            <person name="Andreopoulos B."/>
            <person name="Riley R."/>
            <person name="LaButti K."/>
            <person name="Pangilinan J."/>
            <person name="Lipzen A."/>
            <person name="Amirebrahimi M."/>
            <person name="Yan J."/>
            <person name="Adam C."/>
            <person name="Keymanesh K."/>
            <person name="Ng V."/>
            <person name="Louie K."/>
            <person name="Northen T."/>
            <person name="Drula E."/>
            <person name="Henrissat B."/>
            <person name="Hsieh H.M."/>
            <person name="Youens-Clark K."/>
            <person name="Lutzoni F."/>
            <person name="Miadlikowska J."/>
            <person name="Eastwood D.C."/>
            <person name="Hamelin R.C."/>
            <person name="Grigoriev I.V."/>
            <person name="U'Ren J.M."/>
        </authorList>
    </citation>
    <scope>NUCLEOTIDE SEQUENCE [LARGE SCALE GENOMIC DNA]</scope>
    <source>
        <strain evidence="1 2">CBS 119005</strain>
    </source>
</reference>
<evidence type="ECO:0000313" key="2">
    <source>
        <dbReference type="Proteomes" id="UP001497700"/>
    </source>
</evidence>
<comment type="caution">
    <text evidence="1">The sequence shown here is derived from an EMBL/GenBank/DDBJ whole genome shotgun (WGS) entry which is preliminary data.</text>
</comment>
<accession>A0ACB9YNL5</accession>
<evidence type="ECO:0000313" key="1">
    <source>
        <dbReference type="EMBL" id="KAI4860640.1"/>
    </source>
</evidence>